<dbReference type="Gene3D" id="1.20.1280.50">
    <property type="match status" value="1"/>
</dbReference>
<dbReference type="InterPro" id="IPR050232">
    <property type="entry name" value="FBL13/AtMIF1-like"/>
</dbReference>
<dbReference type="SMART" id="SM00579">
    <property type="entry name" value="FBD"/>
    <property type="match status" value="1"/>
</dbReference>
<organism evidence="2">
    <name type="scientific">Brassica napus</name>
    <name type="common">Rape</name>
    <dbReference type="NCBI Taxonomy" id="3708"/>
    <lineage>
        <taxon>Eukaryota</taxon>
        <taxon>Viridiplantae</taxon>
        <taxon>Streptophyta</taxon>
        <taxon>Embryophyta</taxon>
        <taxon>Tracheophyta</taxon>
        <taxon>Spermatophyta</taxon>
        <taxon>Magnoliopsida</taxon>
        <taxon>eudicotyledons</taxon>
        <taxon>Gunneridae</taxon>
        <taxon>Pentapetalae</taxon>
        <taxon>rosids</taxon>
        <taxon>malvids</taxon>
        <taxon>Brassicales</taxon>
        <taxon>Brassicaceae</taxon>
        <taxon>Brassiceae</taxon>
        <taxon>Brassica</taxon>
    </lineage>
</organism>
<dbReference type="Pfam" id="PF08387">
    <property type="entry name" value="FBD"/>
    <property type="match status" value="1"/>
</dbReference>
<proteinExistence type="predicted"/>
<evidence type="ECO:0000259" key="1">
    <source>
        <dbReference type="PROSITE" id="PS50181"/>
    </source>
</evidence>
<accession>A0A816L128</accession>
<dbReference type="SUPFAM" id="SSF81383">
    <property type="entry name" value="F-box domain"/>
    <property type="match status" value="1"/>
</dbReference>
<dbReference type="PANTHER" id="PTHR31900">
    <property type="entry name" value="F-BOX/RNI SUPERFAMILY PROTEIN-RELATED"/>
    <property type="match status" value="1"/>
</dbReference>
<feature type="domain" description="F-box" evidence="1">
    <location>
        <begin position="22"/>
        <end position="70"/>
    </location>
</feature>
<dbReference type="SUPFAM" id="SSF52047">
    <property type="entry name" value="RNI-like"/>
    <property type="match status" value="1"/>
</dbReference>
<dbReference type="InterPro" id="IPR036047">
    <property type="entry name" value="F-box-like_dom_sf"/>
</dbReference>
<dbReference type="EMBL" id="HG994369">
    <property type="protein sequence ID" value="CAF1929215.1"/>
    <property type="molecule type" value="Genomic_DNA"/>
</dbReference>
<reference evidence="2" key="1">
    <citation type="submission" date="2021-01" db="EMBL/GenBank/DDBJ databases">
        <authorList>
            <consortium name="Genoscope - CEA"/>
            <person name="William W."/>
        </authorList>
    </citation>
    <scope>NUCLEOTIDE SEQUENCE</scope>
</reference>
<dbReference type="AlphaFoldDB" id="A0A816L128"/>
<protein>
    <submittedName>
        <fullName evidence="2">(rape) hypothetical protein</fullName>
    </submittedName>
</protein>
<dbReference type="InterPro" id="IPR053781">
    <property type="entry name" value="F-box_AtFBL13-like"/>
</dbReference>
<dbReference type="PROSITE" id="PS50181">
    <property type="entry name" value="FBOX"/>
    <property type="match status" value="1"/>
</dbReference>
<dbReference type="InterPro" id="IPR001810">
    <property type="entry name" value="F-box_dom"/>
</dbReference>
<sequence length="376" mass="43137">MDKLFKLLGCFVYLRKRDVVREDRISELPEPLILQILSLLPTKLVISTSVLSKRWRSVWKKVPILEFESKGNINKFAENVSMSLLSHKAPVLEALHLKVSDRCEDVYIGIWAGIAVTRHVRELELDLRFLCGNPVRFVVESPSLKTLSISGGETYGKQNGGYVINVPSLQHLSIQMLKGYEYCLIENAPELVDANIINVSHTTNETIMGSLKSARRLSLDLSPLEIAYPTGMIFYQLVSLEMYTHKVAWWNLLTLMLDSSPKLQVLKLIDHSSHQPKLVSDKKDMDPGKWNQPESVPECLVSHLETFVWTRPDWIREEEKEVARYILRNAQQLKKATFIIDPIEPKRLFRLAKRREMLNELPAVIIGFQVMQPCCC</sequence>
<gene>
    <name evidence="2" type="ORF">DARMORV10_C05P31950.1</name>
</gene>
<evidence type="ECO:0000313" key="2">
    <source>
        <dbReference type="EMBL" id="CAF1929215.1"/>
    </source>
</evidence>
<dbReference type="CDD" id="cd22160">
    <property type="entry name" value="F-box_AtFBL13-like"/>
    <property type="match status" value="1"/>
</dbReference>
<dbReference type="InterPro" id="IPR006566">
    <property type="entry name" value="FBD"/>
</dbReference>
<name>A0A816L128_BRANA</name>
<dbReference type="Proteomes" id="UP001295469">
    <property type="component" value="Chromosome C05"/>
</dbReference>
<dbReference type="Pfam" id="PF00646">
    <property type="entry name" value="F-box"/>
    <property type="match status" value="1"/>
</dbReference>
<dbReference type="PANTHER" id="PTHR31900:SF34">
    <property type="entry name" value="EMB|CAB62440.1-RELATED"/>
    <property type="match status" value="1"/>
</dbReference>